<organism evidence="1 2">
    <name type="scientific">Bradyrhizobium stylosanthis</name>
    <dbReference type="NCBI Taxonomy" id="1803665"/>
    <lineage>
        <taxon>Bacteria</taxon>
        <taxon>Pseudomonadati</taxon>
        <taxon>Pseudomonadota</taxon>
        <taxon>Alphaproteobacteria</taxon>
        <taxon>Hyphomicrobiales</taxon>
        <taxon>Nitrobacteraceae</taxon>
        <taxon>Bradyrhizobium</taxon>
    </lineage>
</organism>
<comment type="caution">
    <text evidence="1">The sequence shown here is derived from an EMBL/GenBank/DDBJ whole genome shotgun (WGS) entry which is preliminary data.</text>
</comment>
<keyword evidence="2" id="KW-1185">Reference proteome</keyword>
<evidence type="ECO:0000313" key="1">
    <source>
        <dbReference type="EMBL" id="TWA92023.1"/>
    </source>
</evidence>
<dbReference type="Proteomes" id="UP000319949">
    <property type="component" value="Unassembled WGS sequence"/>
</dbReference>
<keyword evidence="1" id="KW-0503">Monooxygenase</keyword>
<dbReference type="EMBL" id="VITK01000012">
    <property type="protein sequence ID" value="TWA92023.1"/>
    <property type="molecule type" value="Genomic_DNA"/>
</dbReference>
<gene>
    <name evidence="1" type="ORF">FBZ96_11229</name>
</gene>
<dbReference type="AlphaFoldDB" id="A0A560D4N0"/>
<dbReference type="PANTHER" id="PTHR42847:SF4">
    <property type="entry name" value="ALKANESULFONATE MONOOXYGENASE-RELATED"/>
    <property type="match status" value="1"/>
</dbReference>
<reference evidence="1 2" key="1">
    <citation type="submission" date="2019-06" db="EMBL/GenBank/DDBJ databases">
        <title>Genomic Encyclopedia of Type Strains, Phase IV (KMG-V): Genome sequencing to study the core and pangenomes of soil and plant-associated prokaryotes.</title>
        <authorList>
            <person name="Whitman W."/>
        </authorList>
    </citation>
    <scope>NUCLEOTIDE SEQUENCE [LARGE SCALE GENOMIC DNA]</scope>
    <source>
        <strain evidence="1 2">BR 510</strain>
    </source>
</reference>
<dbReference type="GO" id="GO:0046306">
    <property type="term" value="P:alkanesulfonate catabolic process"/>
    <property type="evidence" value="ECO:0007669"/>
    <property type="project" value="TreeGrafter"/>
</dbReference>
<dbReference type="SUPFAM" id="SSF51679">
    <property type="entry name" value="Bacterial luciferase-like"/>
    <property type="match status" value="1"/>
</dbReference>
<proteinExistence type="predicted"/>
<evidence type="ECO:0000313" key="2">
    <source>
        <dbReference type="Proteomes" id="UP000319949"/>
    </source>
</evidence>
<keyword evidence="1" id="KW-0560">Oxidoreductase</keyword>
<dbReference type="STRING" id="1803665.GCA_001641335_05527"/>
<dbReference type="InterPro" id="IPR036661">
    <property type="entry name" value="Luciferase-like_sf"/>
</dbReference>
<dbReference type="InterPro" id="IPR050172">
    <property type="entry name" value="SsuD_RutA_monooxygenase"/>
</dbReference>
<protein>
    <submittedName>
        <fullName evidence="1">Luciferase-like monooxygenase</fullName>
    </submittedName>
</protein>
<sequence length="54" mass="6182">MTVNNNPIRFAYWVQNVSGGLVISSIEQRTSWDIDYNRKLAQIAEKAGFDYTLS</sequence>
<dbReference type="PANTHER" id="PTHR42847">
    <property type="entry name" value="ALKANESULFONATE MONOOXYGENASE"/>
    <property type="match status" value="1"/>
</dbReference>
<dbReference type="GO" id="GO:0008726">
    <property type="term" value="F:alkanesulfonate monooxygenase activity"/>
    <property type="evidence" value="ECO:0007669"/>
    <property type="project" value="TreeGrafter"/>
</dbReference>
<name>A0A560D4N0_9BRAD</name>
<accession>A0A560D4N0</accession>